<feature type="compositionally biased region" description="Basic and acidic residues" evidence="1">
    <location>
        <begin position="42"/>
        <end position="51"/>
    </location>
</feature>
<dbReference type="EMBL" id="CP029426">
    <property type="protein sequence ID" value="AWM03911.1"/>
    <property type="molecule type" value="Genomic_DNA"/>
</dbReference>
<organism evidence="2 3">
    <name type="scientific">Bradyrhizobium amphicarpaeae</name>
    <dbReference type="NCBI Taxonomy" id="1404768"/>
    <lineage>
        <taxon>Bacteria</taxon>
        <taxon>Pseudomonadati</taxon>
        <taxon>Pseudomonadota</taxon>
        <taxon>Alphaproteobacteria</taxon>
        <taxon>Hyphomicrobiales</taxon>
        <taxon>Nitrobacteraceae</taxon>
        <taxon>Bradyrhizobium</taxon>
    </lineage>
</organism>
<accession>A0A2U8Q1U4</accession>
<evidence type="ECO:0000256" key="1">
    <source>
        <dbReference type="SAM" id="MobiDB-lite"/>
    </source>
</evidence>
<protein>
    <submittedName>
        <fullName evidence="2">Uncharacterized protein</fullName>
    </submittedName>
</protein>
<proteinExistence type="predicted"/>
<sequence>MSGSCAAGALPRPLAGEGWGEGVSATGHSPRGESPHPTLRADLSRKRERCTTRNAALRINRDHPSPSFHPIFSFKNRKPSTSKPARSRLSLP</sequence>
<dbReference type="Proteomes" id="UP000215884">
    <property type="component" value="Chromosome"/>
</dbReference>
<keyword evidence="3" id="KW-1185">Reference proteome</keyword>
<reference evidence="2 3" key="1">
    <citation type="journal article" date="2017" name="Syst. Appl. Microbiol.">
        <title>Soybeans inoculated with root zone soils of Canadian native legumes harbour diverse and novel Bradyrhizobium spp. that possess agricultural potential.</title>
        <authorList>
            <person name="Bromfield E.S.P."/>
            <person name="Cloutier S."/>
            <person name="Tambong J.T."/>
            <person name="Tran Thi T.V."/>
        </authorList>
    </citation>
    <scope>NUCLEOTIDE SEQUENCE [LARGE SCALE GENOMIC DNA]</scope>
    <source>
        <strain evidence="2 3">39S1MB</strain>
    </source>
</reference>
<evidence type="ECO:0000313" key="2">
    <source>
        <dbReference type="EMBL" id="AWM03911.1"/>
    </source>
</evidence>
<dbReference type="AlphaFoldDB" id="A0A2U8Q1U4"/>
<gene>
    <name evidence="2" type="ORF">CIT40_30380</name>
</gene>
<feature type="region of interest" description="Disordered" evidence="1">
    <location>
        <begin position="1"/>
        <end position="92"/>
    </location>
</feature>
<evidence type="ECO:0000313" key="3">
    <source>
        <dbReference type="Proteomes" id="UP000215884"/>
    </source>
</evidence>
<name>A0A2U8Q1U4_9BRAD</name>
<reference evidence="2 3" key="2">
    <citation type="journal article" date="2019" name="Int. J. Syst. Evol. Microbiol.">
        <title>Description and complete genome sequence of Bradyrhizobium amphicarpaeae sp. nov., harbouring photosystem and nitrogen-fixation genes.</title>
        <authorList>
            <person name="Bromfield E.S.P."/>
            <person name="Cloutier S."/>
            <person name="Nguyen H.D.T."/>
        </authorList>
    </citation>
    <scope>NUCLEOTIDE SEQUENCE [LARGE SCALE GENOMIC DNA]</scope>
    <source>
        <strain evidence="2 3">39S1MB</strain>
    </source>
</reference>